<feature type="transmembrane region" description="Helical" evidence="1">
    <location>
        <begin position="486"/>
        <end position="506"/>
    </location>
</feature>
<feature type="transmembrane region" description="Helical" evidence="1">
    <location>
        <begin position="594"/>
        <end position="620"/>
    </location>
</feature>
<dbReference type="EMBL" id="KZ825249">
    <property type="protein sequence ID" value="PYI13327.1"/>
    <property type="molecule type" value="Genomic_DNA"/>
</dbReference>
<feature type="transmembrane region" description="Helical" evidence="1">
    <location>
        <begin position="626"/>
        <end position="653"/>
    </location>
</feature>
<keyword evidence="1" id="KW-0812">Transmembrane</keyword>
<dbReference type="PANTHER" id="PTHR37544">
    <property type="entry name" value="SPRAY-RELATED"/>
    <property type="match status" value="1"/>
</dbReference>
<name>A0A2V5HMZ4_ASPV1</name>
<dbReference type="InterPro" id="IPR021840">
    <property type="entry name" value="DUF3433"/>
</dbReference>
<feature type="transmembrane region" description="Helical" evidence="1">
    <location>
        <begin position="706"/>
        <end position="729"/>
    </location>
</feature>
<accession>A0A2V5HMZ4</accession>
<dbReference type="Pfam" id="PF11915">
    <property type="entry name" value="DUF3433"/>
    <property type="match status" value="2"/>
</dbReference>
<keyword evidence="1" id="KW-0472">Membrane</keyword>
<dbReference type="AlphaFoldDB" id="A0A2V5HMZ4"/>
<organism evidence="2 3">
    <name type="scientific">Aspergillus violaceofuscus (strain CBS 115571)</name>
    <dbReference type="NCBI Taxonomy" id="1450538"/>
    <lineage>
        <taxon>Eukaryota</taxon>
        <taxon>Fungi</taxon>
        <taxon>Dikarya</taxon>
        <taxon>Ascomycota</taxon>
        <taxon>Pezizomycotina</taxon>
        <taxon>Eurotiomycetes</taxon>
        <taxon>Eurotiomycetidae</taxon>
        <taxon>Eurotiales</taxon>
        <taxon>Aspergillaceae</taxon>
        <taxon>Aspergillus</taxon>
    </lineage>
</organism>
<feature type="transmembrane region" description="Helical" evidence="1">
    <location>
        <begin position="25"/>
        <end position="43"/>
    </location>
</feature>
<dbReference type="PANTHER" id="PTHR37544:SF3">
    <property type="entry name" value="SPRAY"/>
    <property type="match status" value="1"/>
</dbReference>
<proteinExistence type="predicted"/>
<reference evidence="2 3" key="1">
    <citation type="submission" date="2018-02" db="EMBL/GenBank/DDBJ databases">
        <title>The genomes of Aspergillus section Nigri reveals drivers in fungal speciation.</title>
        <authorList>
            <consortium name="DOE Joint Genome Institute"/>
            <person name="Vesth T.C."/>
            <person name="Nybo J."/>
            <person name="Theobald S."/>
            <person name="Brandl J."/>
            <person name="Frisvad J.C."/>
            <person name="Nielsen K.F."/>
            <person name="Lyhne E.K."/>
            <person name="Kogle M.E."/>
            <person name="Kuo A."/>
            <person name="Riley R."/>
            <person name="Clum A."/>
            <person name="Nolan M."/>
            <person name="Lipzen A."/>
            <person name="Salamov A."/>
            <person name="Henrissat B."/>
            <person name="Wiebenga A."/>
            <person name="De vries R.P."/>
            <person name="Grigoriev I.V."/>
            <person name="Mortensen U.H."/>
            <person name="Andersen M.R."/>
            <person name="Baker S.E."/>
        </authorList>
    </citation>
    <scope>NUCLEOTIDE SEQUENCE [LARGE SCALE GENOMIC DNA]</scope>
    <source>
        <strain evidence="2 3">CBS 115571</strain>
    </source>
</reference>
<feature type="transmembrane region" description="Helical" evidence="1">
    <location>
        <begin position="133"/>
        <end position="150"/>
    </location>
</feature>
<gene>
    <name evidence="2" type="ORF">BO99DRAFT_347657</name>
</gene>
<dbReference type="STRING" id="1450538.A0A2V5HMZ4"/>
<evidence type="ECO:0000313" key="2">
    <source>
        <dbReference type="EMBL" id="PYI13327.1"/>
    </source>
</evidence>
<sequence length="1186" mass="131962">MSQTTGHVPQTRNSGWLPQTLRRRYLFPLAGLMAAMVIVTEVLRQWGNDTGGLDVFTDSDEITIARKFIFTYVPSILGMVVAILWSVVEYDALRLEPYFQLSKPNGVSAEVLLLNYEFGHFTTAPFFAFRNRHWMAVFISILSVLLQLVFPTLQSSLFRMDDATVYKSQHLEIWPELIDMEGQASVSYNSTVNHTASRDHRYLTYDEPDSNKYAMAPVNIPWDIQYDTTMWELTQSVYWAELYCIDLKVKDDLVIDVLTNQTSSEAASPYDRSAVWDMSVASSTSENCSMHLSEAISIPATNGSFQISHWQPVLSTSSLDDACAAIDLVGVVLQVSLNQTSQNVSSNRSNSQGSDFTHNVSGFGCQIVYRTSEASISLQANGSLSVTALHSDTMSNVSGVSLNTTHFKNLILSEVLANNGTSFWNRELVGLSASQDTLISTLNRGIQKAFVPLMNRIFDVCAQSNYVQASHVTHQMAIMVGPWQSLMSEAILALSVIVILYLAYAYPRRPNLLRGDPASIASMCGIMADIIDISHISHMNLDELSTRQLRSILQNYNCRWQQEREPPCICIEPSHVPRSPGRAAKARSDPRPHFLLIPIFGLEIFIFAVAVAGLATVIALCVKDGYVIPLTFVSSSSIGVLFSLVPSSIVSIIRAICLSIYRYLSVLEPWAVLQTGGASAASSLLLEYGSLNPFASLFNWFNYNHILLGLVGVACIVNTGLSILVNGLFHHDLGPTTADTEMKTWYSYESFAIRQPSSVLPELDTMRTSIYSGSSLLPWTTSSHSFLPAWTDNSSDWLIGGSLRGVGADILCRGLSVADNFTQDPGSNVGRWRYSPFNESSITCEISAIRHTTNVEDVSMLVNFFASTPTEAAEGCHKPTILVVAQPSDSDHTQITSANTVAMICESFIVMQNFSAAWNSQGFIQNHIPLNDTTIADGPMLQNGTSNLNNYNHRLSSPVLTNGSFQEQNTSTQVDYFGSLTVSLYELMNSNTSDIDVGVLKTAARSVYRSMFATDLSLKRDAYFRHLKTPAGIKDGIIYHISWAVYPSVLSFICVMLIVVFDACIVASVFITRRYRFRFPRIPRSIGSIMPWITQSGILDDFKGTYAWSDDERRKHFADLDKRYKLDRLETPDGKWKYILDEDRTVGRDNESVIDEEPRQKSTSRIQLRVFFRRTTSESSGEDQHG</sequence>
<feature type="transmembrane region" description="Helical" evidence="1">
    <location>
        <begin position="1049"/>
        <end position="1071"/>
    </location>
</feature>
<protein>
    <submittedName>
        <fullName evidence="2">Uncharacterized protein</fullName>
    </submittedName>
</protein>
<dbReference type="OMA" id="WIAKSKM"/>
<evidence type="ECO:0000313" key="3">
    <source>
        <dbReference type="Proteomes" id="UP000249829"/>
    </source>
</evidence>
<evidence type="ECO:0000256" key="1">
    <source>
        <dbReference type="SAM" id="Phobius"/>
    </source>
</evidence>
<keyword evidence="3" id="KW-1185">Reference proteome</keyword>
<keyword evidence="1" id="KW-1133">Transmembrane helix</keyword>
<feature type="transmembrane region" description="Helical" evidence="1">
    <location>
        <begin position="69"/>
        <end position="88"/>
    </location>
</feature>
<dbReference type="Proteomes" id="UP000249829">
    <property type="component" value="Unassembled WGS sequence"/>
</dbReference>